<organism evidence="1 2">
    <name type="scientific">Plutella xylostella</name>
    <name type="common">Diamondback moth</name>
    <name type="synonym">Plutella maculipennis</name>
    <dbReference type="NCBI Taxonomy" id="51655"/>
    <lineage>
        <taxon>Eukaryota</taxon>
        <taxon>Metazoa</taxon>
        <taxon>Ecdysozoa</taxon>
        <taxon>Arthropoda</taxon>
        <taxon>Hexapoda</taxon>
        <taxon>Insecta</taxon>
        <taxon>Pterygota</taxon>
        <taxon>Neoptera</taxon>
        <taxon>Endopterygota</taxon>
        <taxon>Lepidoptera</taxon>
        <taxon>Glossata</taxon>
        <taxon>Ditrysia</taxon>
        <taxon>Yponomeutoidea</taxon>
        <taxon>Plutellidae</taxon>
        <taxon>Plutella</taxon>
    </lineage>
</organism>
<proteinExistence type="predicted"/>
<dbReference type="EMBL" id="JAHIBW010000023">
    <property type="protein sequence ID" value="KAG7299267.1"/>
    <property type="molecule type" value="Genomic_DNA"/>
</dbReference>
<reference evidence="1 2" key="1">
    <citation type="submission" date="2021-06" db="EMBL/GenBank/DDBJ databases">
        <title>A haploid diamondback moth (Plutella xylostella L.) genome assembly resolves 31 chromosomes and identifies a diamide resistance mutation.</title>
        <authorList>
            <person name="Ward C.M."/>
            <person name="Perry K.D."/>
            <person name="Baker G."/>
            <person name="Powis K."/>
            <person name="Heckel D.G."/>
            <person name="Baxter S.W."/>
        </authorList>
    </citation>
    <scope>NUCLEOTIDE SEQUENCE [LARGE SCALE GENOMIC DNA]</scope>
    <source>
        <strain evidence="1 2">LV</strain>
        <tissue evidence="1">Single pupa</tissue>
    </source>
</reference>
<comment type="caution">
    <text evidence="1">The sequence shown here is derived from an EMBL/GenBank/DDBJ whole genome shotgun (WGS) entry which is preliminary data.</text>
</comment>
<sequence>MGPSGCIIKGAVSDVGGFTARSNVREQSEGGRVAANPVLFTVIRASVCTPHAAAAAVELKLRKRTAAAAAGGRSPHAIRRFVGDYRRFIDCDYCTDRHRLLVRIHVTANSLMMRLICRARAAAATAATPTAAGRCGECARDLIVHGL</sequence>
<protein>
    <submittedName>
        <fullName evidence="1">Uncharacterized protein</fullName>
    </submittedName>
</protein>
<dbReference type="Proteomes" id="UP000823941">
    <property type="component" value="Chromosome 23"/>
</dbReference>
<name>A0ABQ7Q219_PLUXY</name>
<evidence type="ECO:0000313" key="1">
    <source>
        <dbReference type="EMBL" id="KAG7299267.1"/>
    </source>
</evidence>
<keyword evidence="2" id="KW-1185">Reference proteome</keyword>
<gene>
    <name evidence="1" type="ORF">JYU34_017828</name>
</gene>
<evidence type="ECO:0000313" key="2">
    <source>
        <dbReference type="Proteomes" id="UP000823941"/>
    </source>
</evidence>
<accession>A0ABQ7Q219</accession>